<keyword evidence="7" id="KW-1185">Reference proteome</keyword>
<evidence type="ECO:0000313" key="7">
    <source>
        <dbReference type="Proteomes" id="UP000480178"/>
    </source>
</evidence>
<dbReference type="InterPro" id="IPR029510">
    <property type="entry name" value="Ald_DH_CS_GLU"/>
</dbReference>
<dbReference type="RefSeq" id="WP_162443853.1">
    <property type="nucleotide sequence ID" value="NZ_CP048222.1"/>
</dbReference>
<sequence>MHVINPATEAIIATLQEDTASSLQEKFQRLKKAQKSWAQQPVQERTSILKKFSSLLTENIEHLASVLTSEVGKPLQQSRNEIKGAITRIGWLTDNGEKYLSHEWMTQEEGLGEQIAYEPLGVICNISAWNYPYLVGVNVFIPALLAGNGVLYKPSEYAALTGLEIEKLLKSAGVPDEVFQVAIGAAPVGEVLLDMPFDGYFFTGSYRTGKYIYERVAPKMVPCQLELGGKDPLYVADDVEDIKSVAAGTADGAFYNNGQSCCAVERIYVHESIYDRYVEEFVKEVKSYKVGVPTEEGVYVGPLTRKDQVKVLENQIKDAVGKGASLLTGGKPMQKNGFYFEPTVLTNVNHQMQVMQEESFGPIIGIMKVKDDQEALHLMEDTSYGLTAAVYSKSMERAENILSRLNTGTAYWNCCDRVSAALPWSGRKNSGFGSTLSYTGIRAFVRPKAYHLRGLKK</sequence>
<proteinExistence type="inferred from homology"/>
<gene>
    <name evidence="6" type="ORF">GXP67_14880</name>
</gene>
<dbReference type="InterPro" id="IPR016161">
    <property type="entry name" value="Ald_DH/histidinol_DH"/>
</dbReference>
<protein>
    <submittedName>
        <fullName evidence="6">Aldehyde dehydrogenase family protein</fullName>
    </submittedName>
</protein>
<evidence type="ECO:0000256" key="4">
    <source>
        <dbReference type="RuleBase" id="RU003345"/>
    </source>
</evidence>
<dbReference type="FunFam" id="3.40.309.10:FF:000009">
    <property type="entry name" value="Aldehyde dehydrogenase A"/>
    <property type="match status" value="1"/>
</dbReference>
<name>A0A6C0GIF1_9BACT</name>
<dbReference type="InterPro" id="IPR016162">
    <property type="entry name" value="Ald_DH_N"/>
</dbReference>
<dbReference type="CDD" id="cd07102">
    <property type="entry name" value="ALDH_EDX86601"/>
    <property type="match status" value="1"/>
</dbReference>
<dbReference type="PROSITE" id="PS00687">
    <property type="entry name" value="ALDEHYDE_DEHYDR_GLU"/>
    <property type="match status" value="1"/>
</dbReference>
<evidence type="ECO:0000313" key="6">
    <source>
        <dbReference type="EMBL" id="QHT67831.1"/>
    </source>
</evidence>
<feature type="active site" evidence="3">
    <location>
        <position position="226"/>
    </location>
</feature>
<dbReference type="InterPro" id="IPR016160">
    <property type="entry name" value="Ald_DH_CS_CYS"/>
</dbReference>
<evidence type="ECO:0000256" key="1">
    <source>
        <dbReference type="ARBA" id="ARBA00009986"/>
    </source>
</evidence>
<reference evidence="6 7" key="1">
    <citation type="submission" date="2020-01" db="EMBL/GenBank/DDBJ databases">
        <authorList>
            <person name="Kim M.K."/>
        </authorList>
    </citation>
    <scope>NUCLEOTIDE SEQUENCE [LARGE SCALE GENOMIC DNA]</scope>
    <source>
        <strain evidence="6 7">172606-1</strain>
    </source>
</reference>
<dbReference type="InterPro" id="IPR015590">
    <property type="entry name" value="Aldehyde_DH_dom"/>
</dbReference>
<evidence type="ECO:0000256" key="2">
    <source>
        <dbReference type="ARBA" id="ARBA00023002"/>
    </source>
</evidence>
<dbReference type="PROSITE" id="PS00070">
    <property type="entry name" value="ALDEHYDE_DEHYDR_CYS"/>
    <property type="match status" value="1"/>
</dbReference>
<feature type="domain" description="Aldehyde dehydrogenase" evidence="5">
    <location>
        <begin position="1"/>
        <end position="448"/>
    </location>
</feature>
<evidence type="ECO:0000259" key="5">
    <source>
        <dbReference type="Pfam" id="PF00171"/>
    </source>
</evidence>
<dbReference type="InterPro" id="IPR016163">
    <property type="entry name" value="Ald_DH_C"/>
</dbReference>
<dbReference type="SUPFAM" id="SSF53720">
    <property type="entry name" value="ALDH-like"/>
    <property type="match status" value="1"/>
</dbReference>
<organism evidence="6 7">
    <name type="scientific">Rhodocytophaga rosea</name>
    <dbReference type="NCBI Taxonomy" id="2704465"/>
    <lineage>
        <taxon>Bacteria</taxon>
        <taxon>Pseudomonadati</taxon>
        <taxon>Bacteroidota</taxon>
        <taxon>Cytophagia</taxon>
        <taxon>Cytophagales</taxon>
        <taxon>Rhodocytophagaceae</taxon>
        <taxon>Rhodocytophaga</taxon>
    </lineage>
</organism>
<dbReference type="EMBL" id="CP048222">
    <property type="protein sequence ID" value="QHT67831.1"/>
    <property type="molecule type" value="Genomic_DNA"/>
</dbReference>
<dbReference type="AlphaFoldDB" id="A0A6C0GIF1"/>
<comment type="similarity">
    <text evidence="1 4">Belongs to the aldehyde dehydrogenase family.</text>
</comment>
<dbReference type="GO" id="GO:0016620">
    <property type="term" value="F:oxidoreductase activity, acting on the aldehyde or oxo group of donors, NAD or NADP as acceptor"/>
    <property type="evidence" value="ECO:0007669"/>
    <property type="project" value="InterPro"/>
</dbReference>
<dbReference type="Gene3D" id="3.40.309.10">
    <property type="entry name" value="Aldehyde Dehydrogenase, Chain A, domain 2"/>
    <property type="match status" value="1"/>
</dbReference>
<dbReference type="Pfam" id="PF00171">
    <property type="entry name" value="Aldedh"/>
    <property type="match status" value="1"/>
</dbReference>
<accession>A0A6C0GIF1</accession>
<dbReference type="Proteomes" id="UP000480178">
    <property type="component" value="Chromosome"/>
</dbReference>
<keyword evidence="2 4" id="KW-0560">Oxidoreductase</keyword>
<dbReference type="KEGG" id="rhoz:GXP67_14880"/>
<dbReference type="PANTHER" id="PTHR11699">
    <property type="entry name" value="ALDEHYDE DEHYDROGENASE-RELATED"/>
    <property type="match status" value="1"/>
</dbReference>
<evidence type="ECO:0000256" key="3">
    <source>
        <dbReference type="PROSITE-ProRule" id="PRU10007"/>
    </source>
</evidence>
<dbReference type="Gene3D" id="3.40.605.10">
    <property type="entry name" value="Aldehyde Dehydrogenase, Chain A, domain 1"/>
    <property type="match status" value="1"/>
</dbReference>